<protein>
    <recommendedName>
        <fullName evidence="3">DUF3055 domain-containing protein</fullName>
    </recommendedName>
</protein>
<organism evidence="1 2">
    <name type="scientific">Marininema mesophilum</name>
    <dbReference type="NCBI Taxonomy" id="1048340"/>
    <lineage>
        <taxon>Bacteria</taxon>
        <taxon>Bacillati</taxon>
        <taxon>Bacillota</taxon>
        <taxon>Bacilli</taxon>
        <taxon>Bacillales</taxon>
        <taxon>Thermoactinomycetaceae</taxon>
        <taxon>Marininema</taxon>
    </lineage>
</organism>
<dbReference type="STRING" id="1048340.SAMN05444487_12215"/>
<dbReference type="OrthoDB" id="2381902at2"/>
<dbReference type="AlphaFoldDB" id="A0A1H3CFY4"/>
<dbReference type="Pfam" id="PF11256">
    <property type="entry name" value="SAV0927-like"/>
    <property type="match status" value="1"/>
</dbReference>
<dbReference type="RefSeq" id="WP_091742892.1">
    <property type="nucleotide sequence ID" value="NZ_FNNQ01000022.1"/>
</dbReference>
<dbReference type="EMBL" id="FNNQ01000022">
    <property type="protein sequence ID" value="SDX52818.1"/>
    <property type="molecule type" value="Genomic_DNA"/>
</dbReference>
<evidence type="ECO:0000313" key="2">
    <source>
        <dbReference type="Proteomes" id="UP000198534"/>
    </source>
</evidence>
<reference evidence="1 2" key="1">
    <citation type="submission" date="2016-10" db="EMBL/GenBank/DDBJ databases">
        <authorList>
            <person name="de Groot N.N."/>
        </authorList>
    </citation>
    <scope>NUCLEOTIDE SEQUENCE [LARGE SCALE GENOMIC DNA]</scope>
    <source>
        <strain evidence="1 2">DSM 45610</strain>
    </source>
</reference>
<accession>A0A1H3CFY4</accession>
<proteinExistence type="predicted"/>
<evidence type="ECO:0008006" key="3">
    <source>
        <dbReference type="Google" id="ProtNLM"/>
    </source>
</evidence>
<dbReference type="Proteomes" id="UP000198534">
    <property type="component" value="Unassembled WGS sequence"/>
</dbReference>
<dbReference type="InterPro" id="IPR021415">
    <property type="entry name" value="SAV0927-like"/>
</dbReference>
<gene>
    <name evidence="1" type="ORF">SAMN05444487_12215</name>
</gene>
<evidence type="ECO:0000313" key="1">
    <source>
        <dbReference type="EMBL" id="SDX52818.1"/>
    </source>
</evidence>
<sequence>MSNEDLFFLYDESEDTRTRFVSFVGQACRFDLGITVTSQFYGKLLVFNIQSNRFAIIGNDDLKEPGYLEHVYNISEEEAEELKEFILSLF</sequence>
<name>A0A1H3CFY4_9BACL</name>
<keyword evidence="2" id="KW-1185">Reference proteome</keyword>